<proteinExistence type="predicted"/>
<accession>A0A4R7SRK1</accession>
<evidence type="ECO:0000313" key="1">
    <source>
        <dbReference type="EMBL" id="TDU80778.1"/>
    </source>
</evidence>
<dbReference type="Gene3D" id="3.40.50.1820">
    <property type="entry name" value="alpha/beta hydrolase"/>
    <property type="match status" value="1"/>
</dbReference>
<dbReference type="AlphaFoldDB" id="A0A4R7SRK1"/>
<reference evidence="1 2" key="1">
    <citation type="submission" date="2019-03" db="EMBL/GenBank/DDBJ databases">
        <title>Genomic Encyclopedia of Archaeal and Bacterial Type Strains, Phase II (KMG-II): from individual species to whole genera.</title>
        <authorList>
            <person name="Goeker M."/>
        </authorList>
    </citation>
    <scope>NUCLEOTIDE SEQUENCE [LARGE SCALE GENOMIC DNA]</scope>
    <source>
        <strain evidence="1 2">ATCC 25309</strain>
    </source>
</reference>
<evidence type="ECO:0000313" key="2">
    <source>
        <dbReference type="Proteomes" id="UP000295662"/>
    </source>
</evidence>
<dbReference type="InterPro" id="IPR029058">
    <property type="entry name" value="AB_hydrolase_fold"/>
</dbReference>
<dbReference type="EMBL" id="SOCA01000001">
    <property type="protein sequence ID" value="TDU80778.1"/>
    <property type="molecule type" value="Genomic_DNA"/>
</dbReference>
<dbReference type="Proteomes" id="UP000295662">
    <property type="component" value="Unassembled WGS sequence"/>
</dbReference>
<comment type="caution">
    <text evidence="1">The sequence shown here is derived from an EMBL/GenBank/DDBJ whole genome shotgun (WGS) entry which is preliminary data.</text>
</comment>
<name>A0A4R7SRK1_9BACT</name>
<dbReference type="SUPFAM" id="SSF53474">
    <property type="entry name" value="alpha/beta-Hydrolases"/>
    <property type="match status" value="1"/>
</dbReference>
<dbReference type="RefSeq" id="WP_133792774.1">
    <property type="nucleotide sequence ID" value="NZ_SOCA01000001.1"/>
</dbReference>
<keyword evidence="2" id="KW-1185">Reference proteome</keyword>
<gene>
    <name evidence="1" type="ORF">EI77_00075</name>
</gene>
<organism evidence="1 2">
    <name type="scientific">Prosthecobacter fusiformis</name>
    <dbReference type="NCBI Taxonomy" id="48464"/>
    <lineage>
        <taxon>Bacteria</taxon>
        <taxon>Pseudomonadati</taxon>
        <taxon>Verrucomicrobiota</taxon>
        <taxon>Verrucomicrobiia</taxon>
        <taxon>Verrucomicrobiales</taxon>
        <taxon>Verrucomicrobiaceae</taxon>
        <taxon>Prosthecobacter</taxon>
    </lineage>
</organism>
<sequence length="292" mass="32549">MKRKLIFIHGRSQQFKDSIQLKAEWISAWKKGLKLNGLELPMEETDIAFPYYGQTLHDLVERSPEVAEIIIRGAEEDAAKKAFVRSVIEEIKKAKITDEQLETIVGSDVVERGPLNWPWVRGVLQAVDKYIPGGSGSSIALATNDVYQYLNSSGIRDSIESGVLKAISPGIETVVVSHSLGTVVAYNLLRREGESREWKVPLFVTLGSPLAVTAIKKALRPIGHPSCVSKWYNAMDPRDIVSLRPLDEDHFDISPSIENHLEVNNHTDNRHGIAGYLDDKQVAKRIYDALVA</sequence>
<dbReference type="OrthoDB" id="3483116at2"/>
<protein>
    <recommendedName>
        <fullName evidence="3">Alpha/beta hydrolase family protein DUF900</fullName>
    </recommendedName>
</protein>
<evidence type="ECO:0008006" key="3">
    <source>
        <dbReference type="Google" id="ProtNLM"/>
    </source>
</evidence>